<protein>
    <submittedName>
        <fullName evidence="1">ABC transporter permease</fullName>
    </submittedName>
</protein>
<dbReference type="PANTHER" id="PTHR37305:SF1">
    <property type="entry name" value="MEMBRANE PROTEIN"/>
    <property type="match status" value="1"/>
</dbReference>
<dbReference type="PANTHER" id="PTHR37305">
    <property type="entry name" value="INTEGRAL MEMBRANE PROTEIN-RELATED"/>
    <property type="match status" value="1"/>
</dbReference>
<dbReference type="OrthoDB" id="3297477at2"/>
<proteinExistence type="predicted"/>
<dbReference type="STRING" id="38300.SPRI_3975"/>
<accession>A0A0M5ITU0</accession>
<dbReference type="GeneID" id="97234980"/>
<dbReference type="OMA" id="EWHKLWT"/>
<dbReference type="EMBL" id="CP011340">
    <property type="protein sequence ID" value="ALC22281.1"/>
    <property type="molecule type" value="Genomic_DNA"/>
</dbReference>
<dbReference type="RefSeq" id="WP_005315433.1">
    <property type="nucleotide sequence ID" value="NZ_CP011340.1"/>
</dbReference>
<evidence type="ECO:0000313" key="2">
    <source>
        <dbReference type="Proteomes" id="UP000060513"/>
    </source>
</evidence>
<dbReference type="Proteomes" id="UP000060513">
    <property type="component" value="Chromosome"/>
</dbReference>
<reference evidence="1 2" key="1">
    <citation type="submission" date="2015-08" db="EMBL/GenBank/DDBJ databases">
        <title>Genome sequence of the pristinamycin over-producing bacterium Streptomyces pristinaespiralis HCCB10218.</title>
        <authorList>
            <person name="Tian J."/>
            <person name="Yang J."/>
            <person name="Li L."/>
            <person name="Ruan L."/>
            <person name="Wei W."/>
            <person name="Zheng G."/>
            <person name="Wei Z."/>
            <person name="Yang S."/>
            <person name="Ge M."/>
            <person name="Jiang W."/>
            <person name="Lu Y."/>
        </authorList>
    </citation>
    <scope>NUCLEOTIDE SEQUENCE [LARGE SCALE GENOMIC DNA]</scope>
    <source>
        <strain evidence="1 2">HCCB 10218</strain>
    </source>
</reference>
<dbReference type="AlphaFoldDB" id="A0A0M5ITU0"/>
<sequence length="256" mass="26415">MSTYELTPTRVLRSEWHKLWTLRSTWITLMSAGLLTFGIGLLMGATYETGGGDGDVDVVVLTLIGVQFAQIAFAVLGILVTAGEYSTGMIRASMTTVPRRLPVLWSKAAVFGAVTLAVTLVTAFVTFPVAQLFFAGTDQEASLGDPGVTRALVGSSAGLTLLGLIALGLGALVRSVPGAIGAFIGGLMVLPEVIAMLPYEFVADALKYFPTKALEALMSAEAVPGAASPGGALTALALWAAATLAAAGVVLKRRDV</sequence>
<name>A0A0M5ITU0_STRPR</name>
<evidence type="ECO:0000313" key="1">
    <source>
        <dbReference type="EMBL" id="ALC22281.1"/>
    </source>
</evidence>
<gene>
    <name evidence="1" type="ORF">SPRI_3975</name>
</gene>
<dbReference type="PATRIC" id="fig|38300.4.peg.4172"/>
<dbReference type="KEGG" id="spri:SPRI_3975"/>
<organism evidence="1">
    <name type="scientific">Streptomyces pristinaespiralis</name>
    <dbReference type="NCBI Taxonomy" id="38300"/>
    <lineage>
        <taxon>Bacteria</taxon>
        <taxon>Bacillati</taxon>
        <taxon>Actinomycetota</taxon>
        <taxon>Actinomycetes</taxon>
        <taxon>Kitasatosporales</taxon>
        <taxon>Streptomycetaceae</taxon>
        <taxon>Streptomyces</taxon>
    </lineage>
</organism>